<dbReference type="Pfam" id="PF12146">
    <property type="entry name" value="Hydrolase_4"/>
    <property type="match status" value="1"/>
</dbReference>
<dbReference type="Gene3D" id="3.40.50.1820">
    <property type="entry name" value="alpha/beta hydrolase"/>
    <property type="match status" value="1"/>
</dbReference>
<evidence type="ECO:0000313" key="3">
    <source>
        <dbReference type="EMBL" id="PNL92362.1"/>
    </source>
</evidence>
<dbReference type="PIRSF" id="PIRSF017388">
    <property type="entry name" value="Esterase_lipase"/>
    <property type="match status" value="1"/>
</dbReference>
<name>A0A2J9PPW2_9LACT</name>
<sequence length="252" mass="27816">MQAKLPEPFFFEGDERAVILFHAFTGTSNDVRMLGRRLNREGYTVYAPHLTGHGTMNVFDLIKEGNPAAWLQDGQDAYDFMVEKGYKQIAVFGLSLGGTVATSVILNNPAIGGGVFNTPVVTNQAITDSNVPTSFMTYARKVQEYAGKSEAEINQSDDKLAQQLHTTLTGVHAMNRDLSARLDELKVPFYIAASGQDELVDPTAGEQFADAITTAPVHLNTFISARHVITVGKYHHEFEDTVLEYLTNLNWE</sequence>
<feature type="active site" description="Nucleophile" evidence="1">
    <location>
        <position position="95"/>
    </location>
</feature>
<evidence type="ECO:0000259" key="2">
    <source>
        <dbReference type="Pfam" id="PF12146"/>
    </source>
</evidence>
<dbReference type="InterPro" id="IPR012354">
    <property type="entry name" value="Esterase_lipase"/>
</dbReference>
<dbReference type="PANTHER" id="PTHR11614">
    <property type="entry name" value="PHOSPHOLIPASE-RELATED"/>
    <property type="match status" value="1"/>
</dbReference>
<organism evidence="3 4">
    <name type="scientific">Aerococcus viridans</name>
    <dbReference type="NCBI Taxonomy" id="1377"/>
    <lineage>
        <taxon>Bacteria</taxon>
        <taxon>Bacillati</taxon>
        <taxon>Bacillota</taxon>
        <taxon>Bacilli</taxon>
        <taxon>Lactobacillales</taxon>
        <taxon>Aerococcaceae</taxon>
        <taxon>Aerococcus</taxon>
    </lineage>
</organism>
<reference evidence="4" key="1">
    <citation type="submission" date="2017-12" db="EMBL/GenBank/DDBJ databases">
        <title>FDA dAtabase for Regulatory Grade micrObial Sequences (FDA-ARGOS): Supporting development and validation of Infectious Disease Dx tests.</title>
        <authorList>
            <person name="Hoffmann M."/>
            <person name="Allard M."/>
            <person name="Evans P."/>
            <person name="Brown E."/>
            <person name="Tallon L."/>
            <person name="Sadzewicz L."/>
            <person name="Sengamalay N."/>
            <person name="Ott S."/>
            <person name="Godinez A."/>
            <person name="Nagaraj S."/>
            <person name="Vavikolanu K."/>
            <person name="Aluvathingal J."/>
            <person name="Nadendla S."/>
            <person name="Sichtig H."/>
        </authorList>
    </citation>
    <scope>NUCLEOTIDE SEQUENCE [LARGE SCALE GENOMIC DNA]</scope>
    <source>
        <strain evidence="4">FDAARGOS_249</strain>
    </source>
</reference>
<dbReference type="Proteomes" id="UP000192813">
    <property type="component" value="Unassembled WGS sequence"/>
</dbReference>
<protein>
    <submittedName>
        <fullName evidence="3">Esterase</fullName>
    </submittedName>
</protein>
<dbReference type="SUPFAM" id="SSF53474">
    <property type="entry name" value="alpha/beta-Hydrolases"/>
    <property type="match status" value="1"/>
</dbReference>
<proteinExistence type="predicted"/>
<dbReference type="InterPro" id="IPR051044">
    <property type="entry name" value="MAG_DAG_Lipase"/>
</dbReference>
<evidence type="ECO:0000256" key="1">
    <source>
        <dbReference type="PIRSR" id="PIRSR017388-1"/>
    </source>
</evidence>
<feature type="active site" description="Charge relay system" evidence="1">
    <location>
        <position position="197"/>
    </location>
</feature>
<gene>
    <name evidence="3" type="ORF">A6J77_009005</name>
</gene>
<feature type="domain" description="Serine aminopeptidase S33" evidence="2">
    <location>
        <begin position="16"/>
        <end position="229"/>
    </location>
</feature>
<comment type="caution">
    <text evidence="3">The sequence shown here is derived from an EMBL/GenBank/DDBJ whole genome shotgun (WGS) entry which is preliminary data.</text>
</comment>
<dbReference type="GO" id="GO:0052689">
    <property type="term" value="F:carboxylic ester hydrolase activity"/>
    <property type="evidence" value="ECO:0007669"/>
    <property type="project" value="InterPro"/>
</dbReference>
<accession>A0A2J9PPW2</accession>
<evidence type="ECO:0000313" key="4">
    <source>
        <dbReference type="Proteomes" id="UP000192813"/>
    </source>
</evidence>
<dbReference type="EMBL" id="NBTM02000001">
    <property type="protein sequence ID" value="PNL92362.1"/>
    <property type="molecule type" value="Genomic_DNA"/>
</dbReference>
<dbReference type="InterPro" id="IPR022742">
    <property type="entry name" value="Hydrolase_4"/>
</dbReference>
<feature type="active site" description="Charge relay system" evidence="1">
    <location>
        <position position="227"/>
    </location>
</feature>
<dbReference type="AlphaFoldDB" id="A0A2J9PPW2"/>
<dbReference type="InterPro" id="IPR029058">
    <property type="entry name" value="AB_hydrolase_fold"/>
</dbReference>
<dbReference type="RefSeq" id="WP_083070147.1">
    <property type="nucleotide sequence ID" value="NZ_NBTM02000001.1"/>
</dbReference>